<dbReference type="RefSeq" id="WP_126628853.1">
    <property type="nucleotide sequence ID" value="NZ_BIFT01000001.1"/>
</dbReference>
<dbReference type="PANTHER" id="PTHR44520:SF2">
    <property type="entry name" value="RESPONSE REGULATOR RCP1"/>
    <property type="match status" value="1"/>
</dbReference>
<dbReference type="Pfam" id="PF00072">
    <property type="entry name" value="Response_reg"/>
    <property type="match status" value="1"/>
</dbReference>
<feature type="modified residue" description="4-aspartylphosphate" evidence="1">
    <location>
        <position position="70"/>
    </location>
</feature>
<feature type="domain" description="Response regulatory" evidence="2">
    <location>
        <begin position="9"/>
        <end position="137"/>
    </location>
</feature>
<sequence>MNQRLDKYTILVVEDSEEDYVTLTRLCKKCAIPCNLFRCYRGEEVLDFLYQRNNFAAPGASTRPALILLDLNLIGMDGRLVLSRIKSDPCLKSIPVVVITTSSSTREINYCYAEGASGYLLKPVNLDHYAAALRSLLQYWFETVQLPE</sequence>
<evidence type="ECO:0000313" key="4">
    <source>
        <dbReference type="Proteomes" id="UP000287171"/>
    </source>
</evidence>
<dbReference type="InterPro" id="IPR052893">
    <property type="entry name" value="TCS_response_regulator"/>
</dbReference>
<reference evidence="4" key="1">
    <citation type="submission" date="2018-12" db="EMBL/GenBank/DDBJ databases">
        <title>Tengunoibacter tsumagoiensis gen. nov., sp. nov., Dictyobacter kobayashii sp. nov., D. alpinus sp. nov., and D. joshuensis sp. nov. and description of Dictyobacteraceae fam. nov. within the order Ktedonobacterales isolated from Tengu-no-mugimeshi.</title>
        <authorList>
            <person name="Wang C.M."/>
            <person name="Zheng Y."/>
            <person name="Sakai Y."/>
            <person name="Toyoda A."/>
            <person name="Minakuchi Y."/>
            <person name="Abe K."/>
            <person name="Yokota A."/>
            <person name="Yabe S."/>
        </authorList>
    </citation>
    <scope>NUCLEOTIDE SEQUENCE [LARGE SCALE GENOMIC DNA]</scope>
    <source>
        <strain evidence="4">Uno16</strain>
    </source>
</reference>
<dbReference type="SMART" id="SM00448">
    <property type="entry name" value="REC"/>
    <property type="match status" value="1"/>
</dbReference>
<keyword evidence="1" id="KW-0597">Phosphoprotein</keyword>
<dbReference type="CDD" id="cd17557">
    <property type="entry name" value="REC_Rcp-like"/>
    <property type="match status" value="1"/>
</dbReference>
<name>A0A402BB86_9CHLR</name>
<evidence type="ECO:0000259" key="2">
    <source>
        <dbReference type="PROSITE" id="PS50110"/>
    </source>
</evidence>
<dbReference type="PANTHER" id="PTHR44520">
    <property type="entry name" value="RESPONSE REGULATOR RCP1-RELATED"/>
    <property type="match status" value="1"/>
</dbReference>
<proteinExistence type="predicted"/>
<gene>
    <name evidence="3" type="primary">rcp1</name>
    <name evidence="3" type="ORF">KDA_41470</name>
</gene>
<dbReference type="EMBL" id="BIFT01000001">
    <property type="protein sequence ID" value="GCE28663.1"/>
    <property type="molecule type" value="Genomic_DNA"/>
</dbReference>
<keyword evidence="4" id="KW-1185">Reference proteome</keyword>
<organism evidence="3 4">
    <name type="scientific">Dictyobacter alpinus</name>
    <dbReference type="NCBI Taxonomy" id="2014873"/>
    <lineage>
        <taxon>Bacteria</taxon>
        <taxon>Bacillati</taxon>
        <taxon>Chloroflexota</taxon>
        <taxon>Ktedonobacteria</taxon>
        <taxon>Ktedonobacterales</taxon>
        <taxon>Dictyobacteraceae</taxon>
        <taxon>Dictyobacter</taxon>
    </lineage>
</organism>
<dbReference type="Proteomes" id="UP000287171">
    <property type="component" value="Unassembled WGS sequence"/>
</dbReference>
<comment type="caution">
    <text evidence="3">The sequence shown here is derived from an EMBL/GenBank/DDBJ whole genome shotgun (WGS) entry which is preliminary data.</text>
</comment>
<dbReference type="GO" id="GO:0000160">
    <property type="term" value="P:phosphorelay signal transduction system"/>
    <property type="evidence" value="ECO:0007669"/>
    <property type="project" value="InterPro"/>
</dbReference>
<dbReference type="Gene3D" id="3.40.50.2300">
    <property type="match status" value="1"/>
</dbReference>
<evidence type="ECO:0000256" key="1">
    <source>
        <dbReference type="PROSITE-ProRule" id="PRU00169"/>
    </source>
</evidence>
<dbReference type="InterPro" id="IPR001789">
    <property type="entry name" value="Sig_transdc_resp-reg_receiver"/>
</dbReference>
<evidence type="ECO:0000313" key="3">
    <source>
        <dbReference type="EMBL" id="GCE28663.1"/>
    </source>
</evidence>
<dbReference type="OrthoDB" id="9793549at2"/>
<dbReference type="SUPFAM" id="SSF52172">
    <property type="entry name" value="CheY-like"/>
    <property type="match status" value="1"/>
</dbReference>
<dbReference type="PROSITE" id="PS50110">
    <property type="entry name" value="RESPONSE_REGULATORY"/>
    <property type="match status" value="1"/>
</dbReference>
<dbReference type="InterPro" id="IPR011006">
    <property type="entry name" value="CheY-like_superfamily"/>
</dbReference>
<accession>A0A402BB86</accession>
<dbReference type="AlphaFoldDB" id="A0A402BB86"/>
<protein>
    <submittedName>
        <fullName evidence="3">Response regulator</fullName>
    </submittedName>
</protein>